<name>A0ABP0YIP2_9ROSI</name>
<organism evidence="1 2">
    <name type="scientific">Citrullus colocynthis</name>
    <name type="common">colocynth</name>
    <dbReference type="NCBI Taxonomy" id="252529"/>
    <lineage>
        <taxon>Eukaryota</taxon>
        <taxon>Viridiplantae</taxon>
        <taxon>Streptophyta</taxon>
        <taxon>Embryophyta</taxon>
        <taxon>Tracheophyta</taxon>
        <taxon>Spermatophyta</taxon>
        <taxon>Magnoliopsida</taxon>
        <taxon>eudicotyledons</taxon>
        <taxon>Gunneridae</taxon>
        <taxon>Pentapetalae</taxon>
        <taxon>rosids</taxon>
        <taxon>fabids</taxon>
        <taxon>Cucurbitales</taxon>
        <taxon>Cucurbitaceae</taxon>
        <taxon>Benincaseae</taxon>
        <taxon>Citrullus</taxon>
    </lineage>
</organism>
<reference evidence="1 2" key="1">
    <citation type="submission" date="2024-03" db="EMBL/GenBank/DDBJ databases">
        <authorList>
            <person name="Gkanogiannis A."/>
            <person name="Becerra Lopez-Lavalle L."/>
        </authorList>
    </citation>
    <scope>NUCLEOTIDE SEQUENCE [LARGE SCALE GENOMIC DNA]</scope>
</reference>
<dbReference type="Proteomes" id="UP001642487">
    <property type="component" value="Chromosome 3"/>
</dbReference>
<dbReference type="EMBL" id="OZ021737">
    <property type="protein sequence ID" value="CAK9318951.1"/>
    <property type="molecule type" value="Genomic_DNA"/>
</dbReference>
<gene>
    <name evidence="1" type="ORF">CITCOLO1_LOCUS10929</name>
</gene>
<proteinExistence type="predicted"/>
<accession>A0ABP0YIP2</accession>
<keyword evidence="2" id="KW-1185">Reference proteome</keyword>
<evidence type="ECO:0000313" key="1">
    <source>
        <dbReference type="EMBL" id="CAK9318951.1"/>
    </source>
</evidence>
<protein>
    <submittedName>
        <fullName evidence="1">Uncharacterized protein</fullName>
    </submittedName>
</protein>
<sequence>MLRVNCAAIGFARALHCRKAVSETKLWFHQPTGLFNQTLELDLYFDVCNILLVSKLIAFRICF</sequence>
<evidence type="ECO:0000313" key="2">
    <source>
        <dbReference type="Proteomes" id="UP001642487"/>
    </source>
</evidence>